<dbReference type="OMA" id="HVTMTYF"/>
<reference evidence="6" key="1">
    <citation type="journal article" date="2017" name="Nat. Ecol. Evol.">
        <title>Genome expansion and lineage-specific genetic innovations in the forest pathogenic fungi Armillaria.</title>
        <authorList>
            <person name="Sipos G."/>
            <person name="Prasanna A.N."/>
            <person name="Walter M.C."/>
            <person name="O'Connor E."/>
            <person name="Balint B."/>
            <person name="Krizsan K."/>
            <person name="Kiss B."/>
            <person name="Hess J."/>
            <person name="Varga T."/>
            <person name="Slot J."/>
            <person name="Riley R."/>
            <person name="Boka B."/>
            <person name="Rigling D."/>
            <person name="Barry K."/>
            <person name="Lee J."/>
            <person name="Mihaltcheva S."/>
            <person name="LaButti K."/>
            <person name="Lipzen A."/>
            <person name="Waldron R."/>
            <person name="Moloney N.M."/>
            <person name="Sperisen C."/>
            <person name="Kredics L."/>
            <person name="Vagvoelgyi C."/>
            <person name="Patrignani A."/>
            <person name="Fitzpatrick D."/>
            <person name="Nagy I."/>
            <person name="Doyle S."/>
            <person name="Anderson J.B."/>
            <person name="Grigoriev I.V."/>
            <person name="Gueldener U."/>
            <person name="Muensterkoetter M."/>
            <person name="Nagy L.G."/>
        </authorList>
    </citation>
    <scope>NUCLEOTIDE SEQUENCE [LARGE SCALE GENOMIC DNA]</scope>
    <source>
        <strain evidence="6">Ar21-2</strain>
    </source>
</reference>
<dbReference type="EMBL" id="KZ293652">
    <property type="protein sequence ID" value="PBK95277.1"/>
    <property type="molecule type" value="Genomic_DNA"/>
</dbReference>
<dbReference type="GO" id="GO:0005525">
    <property type="term" value="F:GTP binding"/>
    <property type="evidence" value="ECO:0007669"/>
    <property type="project" value="UniProtKB-KW"/>
</dbReference>
<dbReference type="Proteomes" id="UP000217790">
    <property type="component" value="Unassembled WGS sequence"/>
</dbReference>
<dbReference type="Gene3D" id="3.40.50.300">
    <property type="entry name" value="P-loop containing nucleotide triphosphate hydrolases"/>
    <property type="match status" value="1"/>
</dbReference>
<dbReference type="PROSITE" id="PS51417">
    <property type="entry name" value="ARF"/>
    <property type="match status" value="1"/>
</dbReference>
<dbReference type="OrthoDB" id="427186at2759"/>
<evidence type="ECO:0008006" key="7">
    <source>
        <dbReference type="Google" id="ProtNLM"/>
    </source>
</evidence>
<dbReference type="STRING" id="47427.A0A2H3E1R8"/>
<dbReference type="InterPro" id="IPR006689">
    <property type="entry name" value="Small_GTPase_ARF/SAR"/>
</dbReference>
<keyword evidence="2 3" id="KW-0342">GTP-binding</keyword>
<keyword evidence="4" id="KW-0460">Magnesium</keyword>
<evidence type="ECO:0000313" key="5">
    <source>
        <dbReference type="EMBL" id="PBK95277.1"/>
    </source>
</evidence>
<dbReference type="PANTHER" id="PTHR11711">
    <property type="entry name" value="ADP RIBOSYLATION FACTOR-RELATED"/>
    <property type="match status" value="1"/>
</dbReference>
<evidence type="ECO:0000256" key="4">
    <source>
        <dbReference type="PIRSR" id="PIRSR606689-2"/>
    </source>
</evidence>
<dbReference type="SUPFAM" id="SSF52540">
    <property type="entry name" value="P-loop containing nucleoside triphosphate hydrolases"/>
    <property type="match status" value="1"/>
</dbReference>
<protein>
    <recommendedName>
        <fullName evidence="7">ARF/SAR superfamily</fullName>
    </recommendedName>
</protein>
<dbReference type="InterPro" id="IPR027417">
    <property type="entry name" value="P-loop_NTPase"/>
</dbReference>
<dbReference type="GO" id="GO:0003924">
    <property type="term" value="F:GTPase activity"/>
    <property type="evidence" value="ECO:0007669"/>
    <property type="project" value="InterPro"/>
</dbReference>
<feature type="binding site" evidence="4">
    <location>
        <position position="46"/>
    </location>
    <ligand>
        <name>Mg(2+)</name>
        <dbReference type="ChEBI" id="CHEBI:18420"/>
    </ligand>
</feature>
<accession>A0A2H3E1R8</accession>
<dbReference type="AlphaFoldDB" id="A0A2H3E1R8"/>
<feature type="binding site" evidence="4">
    <location>
        <position position="29"/>
    </location>
    <ligand>
        <name>Mg(2+)</name>
        <dbReference type="ChEBI" id="CHEBI:18420"/>
    </ligand>
</feature>
<sequence length="375" mass="41686">MLRQFIGRYFPNKGEHAVTFMGLDYAGKTTLLYLLKLNQIIPTISTIGFNVETVDVPLPGRRRRRLTCWDAGTGCGIHGVYPLLRMFVETSAGVVWVVDSTDRERIDESVETFSSLLIGTGDEAGPAGDDVRGRDTRQVCKSHLRRNAFVYGAALVRPDATAALSAAFEWFIAAIESPSTTSTSKQPPVNPGSSDPLELDKKLSAWLARTETDTPPEEFIAQFLSAKLSTWDHYTHIRIAYAILTTYGRQKGKDMIFDGIENFIARSPIASGRTYHVTMTYFWIQLVHLGIRNTPPSGASNASEIMLVDSVEPSPEDFIRFLLMNTHLLVGNLWTAFYSKDAMTSPEAKADVILPDKKPLPNLVIRDAISRMRPV</sequence>
<dbReference type="InParanoid" id="A0A2H3E1R8"/>
<name>A0A2H3E1R8_ARMGA</name>
<evidence type="ECO:0000256" key="2">
    <source>
        <dbReference type="ARBA" id="ARBA00023134"/>
    </source>
</evidence>
<evidence type="ECO:0000256" key="3">
    <source>
        <dbReference type="PIRSR" id="PIRSR606689-1"/>
    </source>
</evidence>
<keyword evidence="1 3" id="KW-0547">Nucleotide-binding</keyword>
<proteinExistence type="predicted"/>
<evidence type="ECO:0000256" key="1">
    <source>
        <dbReference type="ARBA" id="ARBA00022741"/>
    </source>
</evidence>
<dbReference type="InterPro" id="IPR024156">
    <property type="entry name" value="Small_GTPase_ARF"/>
</dbReference>
<gene>
    <name evidence="5" type="ORF">ARMGADRAFT_1163892</name>
</gene>
<evidence type="ECO:0000313" key="6">
    <source>
        <dbReference type="Proteomes" id="UP000217790"/>
    </source>
</evidence>
<dbReference type="Pfam" id="PF00025">
    <property type="entry name" value="Arf"/>
    <property type="match status" value="1"/>
</dbReference>
<dbReference type="SMART" id="SM00177">
    <property type="entry name" value="ARF"/>
    <property type="match status" value="1"/>
</dbReference>
<feature type="binding site" evidence="3">
    <location>
        <begin position="22"/>
        <end position="29"/>
    </location>
    <ligand>
        <name>GTP</name>
        <dbReference type="ChEBI" id="CHEBI:37565"/>
    </ligand>
</feature>
<keyword evidence="4" id="KW-0479">Metal-binding</keyword>
<dbReference type="GO" id="GO:0046872">
    <property type="term" value="F:metal ion binding"/>
    <property type="evidence" value="ECO:0007669"/>
    <property type="project" value="UniProtKB-KW"/>
</dbReference>
<organism evidence="5 6">
    <name type="scientific">Armillaria gallica</name>
    <name type="common">Bulbous honey fungus</name>
    <name type="synonym">Armillaria bulbosa</name>
    <dbReference type="NCBI Taxonomy" id="47427"/>
    <lineage>
        <taxon>Eukaryota</taxon>
        <taxon>Fungi</taxon>
        <taxon>Dikarya</taxon>
        <taxon>Basidiomycota</taxon>
        <taxon>Agaricomycotina</taxon>
        <taxon>Agaricomycetes</taxon>
        <taxon>Agaricomycetidae</taxon>
        <taxon>Agaricales</taxon>
        <taxon>Marasmiineae</taxon>
        <taxon>Physalacriaceae</taxon>
        <taxon>Armillaria</taxon>
    </lineage>
</organism>
<keyword evidence="6" id="KW-1185">Reference proteome</keyword>